<keyword evidence="3 5" id="KW-0129">CBS domain</keyword>
<dbReference type="CDD" id="cd04641">
    <property type="entry name" value="CBS_euAMPK_gamma-like_repeat2"/>
    <property type="match status" value="1"/>
</dbReference>
<evidence type="ECO:0000256" key="5">
    <source>
        <dbReference type="PROSITE-ProRule" id="PRU00703"/>
    </source>
</evidence>
<evidence type="ECO:0000313" key="8">
    <source>
        <dbReference type="Proteomes" id="UP000695022"/>
    </source>
</evidence>
<evidence type="ECO:0000313" key="9">
    <source>
        <dbReference type="RefSeq" id="XP_014673431.1"/>
    </source>
</evidence>
<evidence type="ECO:0000256" key="1">
    <source>
        <dbReference type="ARBA" id="ARBA00006750"/>
    </source>
</evidence>
<reference evidence="9" key="1">
    <citation type="submission" date="2025-08" db="UniProtKB">
        <authorList>
            <consortium name="RefSeq"/>
        </authorList>
    </citation>
    <scope>IDENTIFICATION</scope>
</reference>
<feature type="compositionally biased region" description="Basic and acidic residues" evidence="6">
    <location>
        <begin position="132"/>
        <end position="154"/>
    </location>
</feature>
<dbReference type="Gene3D" id="3.10.580.10">
    <property type="entry name" value="CBS-domain"/>
    <property type="match status" value="2"/>
</dbReference>
<keyword evidence="8" id="KW-1185">Reference proteome</keyword>
<dbReference type="InterPro" id="IPR000644">
    <property type="entry name" value="CBS_dom"/>
</dbReference>
<dbReference type="Proteomes" id="UP000695022">
    <property type="component" value="Unplaced"/>
</dbReference>
<dbReference type="RefSeq" id="XP_014673431.1">
    <property type="nucleotide sequence ID" value="XM_014817945.1"/>
</dbReference>
<accession>A0ABM1EML0</accession>
<feature type="compositionally biased region" description="Low complexity" evidence="6">
    <location>
        <begin position="110"/>
        <end position="122"/>
    </location>
</feature>
<dbReference type="Pfam" id="PF00571">
    <property type="entry name" value="CBS"/>
    <property type="match status" value="3"/>
</dbReference>
<protein>
    <submittedName>
        <fullName evidence="9">5'-AMP-activated protein kinase subunit gamma-1-like isoform X1</fullName>
    </submittedName>
</protein>
<proteinExistence type="inferred from homology"/>
<evidence type="ECO:0000256" key="3">
    <source>
        <dbReference type="ARBA" id="ARBA00023122"/>
    </source>
</evidence>
<dbReference type="PANTHER" id="PTHR13780:SF35">
    <property type="entry name" value="LD22662P"/>
    <property type="match status" value="1"/>
</dbReference>
<feature type="domain" description="CBS" evidence="7">
    <location>
        <begin position="203"/>
        <end position="262"/>
    </location>
</feature>
<dbReference type="SUPFAM" id="SSF54631">
    <property type="entry name" value="CBS-domain pair"/>
    <property type="match status" value="2"/>
</dbReference>
<dbReference type="CDD" id="cd04618">
    <property type="entry name" value="CBS_euAMPK_gamma-like_repeat1"/>
    <property type="match status" value="1"/>
</dbReference>
<evidence type="ECO:0000256" key="6">
    <source>
        <dbReference type="SAM" id="MobiDB-lite"/>
    </source>
</evidence>
<dbReference type="PROSITE" id="PS51371">
    <property type="entry name" value="CBS"/>
    <property type="match status" value="4"/>
</dbReference>
<evidence type="ECO:0000256" key="4">
    <source>
        <dbReference type="ARBA" id="ARBA00025878"/>
    </source>
</evidence>
<name>A0ABM1EML0_PRICU</name>
<feature type="domain" description="CBS" evidence="7">
    <location>
        <begin position="282"/>
        <end position="342"/>
    </location>
</feature>
<keyword evidence="2" id="KW-0677">Repeat</keyword>
<dbReference type="SMART" id="SM00116">
    <property type="entry name" value="CBS"/>
    <property type="match status" value="4"/>
</dbReference>
<evidence type="ECO:0000259" key="7">
    <source>
        <dbReference type="PROSITE" id="PS51371"/>
    </source>
</evidence>
<comment type="subunit">
    <text evidence="4">AMPK is a heterotrimer of an alpha catalytic subunit (PRKAA1 or PRKAA2), a beta (PRKAB1 or PRKAB2) and a gamma non-catalytic subunits (PRKAG1, PRKAG2 or PRKAG3). Interacts with FNIP1 and FNIP2.</text>
</comment>
<dbReference type="GeneID" id="106813731"/>
<dbReference type="InterPro" id="IPR050511">
    <property type="entry name" value="AMPK_gamma/SDS23_families"/>
</dbReference>
<feature type="domain" description="CBS" evidence="7">
    <location>
        <begin position="355"/>
        <end position="417"/>
    </location>
</feature>
<comment type="similarity">
    <text evidence="1">Belongs to the 5'-AMP-activated protein kinase gamma subunit family.</text>
</comment>
<evidence type="ECO:0000256" key="2">
    <source>
        <dbReference type="ARBA" id="ARBA00022737"/>
    </source>
</evidence>
<dbReference type="InterPro" id="IPR046342">
    <property type="entry name" value="CBS_dom_sf"/>
</dbReference>
<feature type="domain" description="CBS" evidence="7">
    <location>
        <begin position="427"/>
        <end position="488"/>
    </location>
</feature>
<sequence length="522" mass="59432">MCNQCQHRSLAYRVCHPFHKIHVDPHESARELLGSPILGTISERRDGSVEPRQVYACKRHNSVAWPHHKVAGFSPEMAPPLCEGVSGALPEPASDSRQRSPPLTRRRTESNGSDSSSSSSGSEMKHFRFVVRRQESLSRERPSMKQRSLSEDYKSMNVSSNGKWLSDTEVFETIQIQDLADEDVGKVYSKFLQAHRCYDLIPISSKLVVFDTTLHVKKAFFALVYNGVRAAPLWDHATQSFVGMLTITDFIKILHKYYKAPLEKIAEVEEHKIQTWRQEFKIGQNLTRISPEASLYDAVSILKQHKVHRLPVVDRQTGNVLHVLTHKRILRFLHHFVRELPEPAMMERGVGELGVGTYGELATTTYDMPLIDALALFLRHRVSALPVVDADRRVLDVYAKFDVINLAAEKTYSNLDVTIFEALQHRTGKQDKVHTCLATDSLRHVLETIVRAEVHRLVIVDTENRIEGILSLSDMFNHMVLKPVENDVKSDDCLPYIAQDRSASFQMEIDEIGHEIEEMQTV</sequence>
<dbReference type="PANTHER" id="PTHR13780">
    <property type="entry name" value="AMP-ACTIVATED PROTEIN KINASE, GAMMA REGULATORY SUBUNIT"/>
    <property type="match status" value="1"/>
</dbReference>
<feature type="region of interest" description="Disordered" evidence="6">
    <location>
        <begin position="83"/>
        <end position="161"/>
    </location>
</feature>
<gene>
    <name evidence="9" type="primary">LOC106813731</name>
</gene>
<organism evidence="8 9">
    <name type="scientific">Priapulus caudatus</name>
    <name type="common">Priapulid worm</name>
    <dbReference type="NCBI Taxonomy" id="37621"/>
    <lineage>
        <taxon>Eukaryota</taxon>
        <taxon>Metazoa</taxon>
        <taxon>Ecdysozoa</taxon>
        <taxon>Scalidophora</taxon>
        <taxon>Priapulida</taxon>
        <taxon>Priapulimorpha</taxon>
        <taxon>Priapulimorphida</taxon>
        <taxon>Priapulidae</taxon>
        <taxon>Priapulus</taxon>
    </lineage>
</organism>